<dbReference type="EMBL" id="MU004233">
    <property type="protein sequence ID" value="KAF2671523.1"/>
    <property type="molecule type" value="Genomic_DNA"/>
</dbReference>
<name>A0A6A6UJ70_9PEZI</name>
<evidence type="ECO:0000313" key="2">
    <source>
        <dbReference type="EMBL" id="KAF2671523.1"/>
    </source>
</evidence>
<dbReference type="OrthoDB" id="3486565at2759"/>
<organism evidence="2 3">
    <name type="scientific">Microthyrium microscopicum</name>
    <dbReference type="NCBI Taxonomy" id="703497"/>
    <lineage>
        <taxon>Eukaryota</taxon>
        <taxon>Fungi</taxon>
        <taxon>Dikarya</taxon>
        <taxon>Ascomycota</taxon>
        <taxon>Pezizomycotina</taxon>
        <taxon>Dothideomycetes</taxon>
        <taxon>Dothideomycetes incertae sedis</taxon>
        <taxon>Microthyriales</taxon>
        <taxon>Microthyriaceae</taxon>
        <taxon>Microthyrium</taxon>
    </lineage>
</organism>
<protein>
    <submittedName>
        <fullName evidence="2">HET-domain-containing protein</fullName>
    </submittedName>
</protein>
<accession>A0A6A6UJ70</accession>
<proteinExistence type="predicted"/>
<sequence>METFNLARKWLNKCLNNHSSDCKVATVPELPPRVLDVSLAQRTGQVQLYITSEGAVKAANYLALSYCWGQVHSITTTKSTIEDRRKGISMSELPRTIRDAVKVTIELGYQYLWVDRLCILQGTDSESLDDWKYQCGLMEQIYGQATVTISASAVEDPEGGLFLPRRFALKVAIRETGGAWREEPVLLSCARPSKKSYDEEPINTRAWTMQEYLLSPRVLVYSTRTVTWVCSSGFFKEPLEGNEGVHWSREYIQRLSAINNGYDWHTLVTNYCTRNLSRNNDKLTAFAGIARRFHKQRAKASDRYLAGIWKAQIARDLLWIRVAPAHITTGATFYNPSQHSTSICSTEEYRAPSWSWASIDGGISYPPFTQAASRRSATRILRAETHLENLDEYGSVTGGEIEARGSLLPGWLNFEDSQTGPWVMVDVKSGSEAVTHKKKLGYAFLDDKDGIQRASGNIFCLNLVISGKFVYGLILISVPEKPGYFTRVGVVRIQRAELASKEAPDETIVIL</sequence>
<evidence type="ECO:0000313" key="3">
    <source>
        <dbReference type="Proteomes" id="UP000799302"/>
    </source>
</evidence>
<reference evidence="2" key="1">
    <citation type="journal article" date="2020" name="Stud. Mycol.">
        <title>101 Dothideomycetes genomes: a test case for predicting lifestyles and emergence of pathogens.</title>
        <authorList>
            <person name="Haridas S."/>
            <person name="Albert R."/>
            <person name="Binder M."/>
            <person name="Bloem J."/>
            <person name="Labutti K."/>
            <person name="Salamov A."/>
            <person name="Andreopoulos B."/>
            <person name="Baker S."/>
            <person name="Barry K."/>
            <person name="Bills G."/>
            <person name="Bluhm B."/>
            <person name="Cannon C."/>
            <person name="Castanera R."/>
            <person name="Culley D."/>
            <person name="Daum C."/>
            <person name="Ezra D."/>
            <person name="Gonzalez J."/>
            <person name="Henrissat B."/>
            <person name="Kuo A."/>
            <person name="Liang C."/>
            <person name="Lipzen A."/>
            <person name="Lutzoni F."/>
            <person name="Magnuson J."/>
            <person name="Mondo S."/>
            <person name="Nolan M."/>
            <person name="Ohm R."/>
            <person name="Pangilinan J."/>
            <person name="Park H.-J."/>
            <person name="Ramirez L."/>
            <person name="Alfaro M."/>
            <person name="Sun H."/>
            <person name="Tritt A."/>
            <person name="Yoshinaga Y."/>
            <person name="Zwiers L.-H."/>
            <person name="Turgeon B."/>
            <person name="Goodwin S."/>
            <person name="Spatafora J."/>
            <person name="Crous P."/>
            <person name="Grigoriev I."/>
        </authorList>
    </citation>
    <scope>NUCLEOTIDE SEQUENCE</scope>
    <source>
        <strain evidence="2">CBS 115976</strain>
    </source>
</reference>
<dbReference type="Proteomes" id="UP000799302">
    <property type="component" value="Unassembled WGS sequence"/>
</dbReference>
<dbReference type="PANTHER" id="PTHR33112">
    <property type="entry name" value="DOMAIN PROTEIN, PUTATIVE-RELATED"/>
    <property type="match status" value="1"/>
</dbReference>
<evidence type="ECO:0000259" key="1">
    <source>
        <dbReference type="Pfam" id="PF06985"/>
    </source>
</evidence>
<dbReference type="Pfam" id="PF06985">
    <property type="entry name" value="HET"/>
    <property type="match status" value="1"/>
</dbReference>
<dbReference type="AlphaFoldDB" id="A0A6A6UJ70"/>
<gene>
    <name evidence="2" type="ORF">BT63DRAFT_370678</name>
</gene>
<feature type="domain" description="Heterokaryon incompatibility" evidence="1">
    <location>
        <begin position="61"/>
        <end position="211"/>
    </location>
</feature>
<dbReference type="PANTHER" id="PTHR33112:SF16">
    <property type="entry name" value="HETEROKARYON INCOMPATIBILITY DOMAIN-CONTAINING PROTEIN"/>
    <property type="match status" value="1"/>
</dbReference>
<keyword evidence="3" id="KW-1185">Reference proteome</keyword>
<dbReference type="InterPro" id="IPR010730">
    <property type="entry name" value="HET"/>
</dbReference>